<dbReference type="SUPFAM" id="SSF53383">
    <property type="entry name" value="PLP-dependent transferases"/>
    <property type="match status" value="1"/>
</dbReference>
<dbReference type="InterPro" id="IPR050103">
    <property type="entry name" value="Class-III_PLP-dep_AT"/>
</dbReference>
<dbReference type="PIRSF" id="PIRSF000521">
    <property type="entry name" value="Transaminase_4ab_Lys_Orn"/>
    <property type="match status" value="1"/>
</dbReference>
<dbReference type="NCBIfam" id="TIGR00707">
    <property type="entry name" value="argD"/>
    <property type="match status" value="1"/>
</dbReference>
<keyword evidence="9" id="KW-1185">Reference proteome</keyword>
<gene>
    <name evidence="8" type="ORF">C1880_08410</name>
</gene>
<keyword evidence="3" id="KW-0028">Amino-acid biosynthesis</keyword>
<evidence type="ECO:0000256" key="6">
    <source>
        <dbReference type="ARBA" id="ARBA00029440"/>
    </source>
</evidence>
<dbReference type="Proteomes" id="UP000253792">
    <property type="component" value="Unassembled WGS sequence"/>
</dbReference>
<dbReference type="PANTHER" id="PTHR11986:SF79">
    <property type="entry name" value="ACETYLORNITHINE AMINOTRANSFERASE, MITOCHONDRIAL"/>
    <property type="match status" value="1"/>
</dbReference>
<evidence type="ECO:0000256" key="5">
    <source>
        <dbReference type="ARBA" id="ARBA00022898"/>
    </source>
</evidence>
<evidence type="ECO:0000256" key="1">
    <source>
        <dbReference type="ARBA" id="ARBA00001933"/>
    </source>
</evidence>
<dbReference type="InterPro" id="IPR015424">
    <property type="entry name" value="PyrdxlP-dep_Trfase"/>
</dbReference>
<dbReference type="PANTHER" id="PTHR11986">
    <property type="entry name" value="AMINOTRANSFERASE CLASS III"/>
    <property type="match status" value="1"/>
</dbReference>
<dbReference type="CDD" id="cd00610">
    <property type="entry name" value="OAT_like"/>
    <property type="match status" value="1"/>
</dbReference>
<evidence type="ECO:0000313" key="8">
    <source>
        <dbReference type="EMBL" id="RDB54575.1"/>
    </source>
</evidence>
<proteinExistence type="inferred from homology"/>
<dbReference type="InterPro" id="IPR015422">
    <property type="entry name" value="PyrdxlP-dep_Trfase_small"/>
</dbReference>
<dbReference type="PROSITE" id="PS00600">
    <property type="entry name" value="AA_TRANSFER_CLASS_3"/>
    <property type="match status" value="1"/>
</dbReference>
<dbReference type="Pfam" id="PF00202">
    <property type="entry name" value="Aminotran_3"/>
    <property type="match status" value="1"/>
</dbReference>
<dbReference type="AlphaFoldDB" id="A0A369L8U1"/>
<dbReference type="InterPro" id="IPR005814">
    <property type="entry name" value="Aminotrans_3"/>
</dbReference>
<dbReference type="OrthoDB" id="9801052at2"/>
<evidence type="ECO:0000256" key="4">
    <source>
        <dbReference type="ARBA" id="ARBA00022679"/>
    </source>
</evidence>
<sequence>MSLEQQQELESQYMMHTFARKPVELVSGKGMEVEDAEGNTYLDFIAGIGVCSLGHCHPVITKALQDQSERLIHVSNYYYIEGRGELSRKISGLLNGGDPASPEPWQTFYANSGAEANECAIKLARLYARKNAEEAARVAGADDAKIKQAFDGAPRTIVVLDRSFHGRTLATLAATAQPAKQEAFQPLPGGFVSTPINDIQALTRLFEQQGHDICAVMLECIQGESGVHPCTKEFLEAVRNLTKEHGALMVCDEVQTGIFRCGTPFGFQHFGVTPDIVTMAKGIADGMPMGACAAPAHIAKAYQPGDHGTTFGGSCLAVAAATATLDTLSNGFQQHVQETGEYMRQQLAGVSKVKEVRGVGLMNAIDLDESVDAPALVQKALGKGLLLNATGAHTLRFLPPLVCEKGDIDAMVERLNQMIEA</sequence>
<comment type="caution">
    <text evidence="8">The sequence shown here is derived from an EMBL/GenBank/DDBJ whole genome shotgun (WGS) entry which is preliminary data.</text>
</comment>
<dbReference type="Gene3D" id="3.40.640.10">
    <property type="entry name" value="Type I PLP-dependent aspartate aminotransferase-like (Major domain)"/>
    <property type="match status" value="1"/>
</dbReference>
<dbReference type="InterPro" id="IPR004636">
    <property type="entry name" value="AcOrn/SuccOrn_fam"/>
</dbReference>
<dbReference type="InterPro" id="IPR015421">
    <property type="entry name" value="PyrdxlP-dep_Trfase_major"/>
</dbReference>
<dbReference type="GO" id="GO:0008483">
    <property type="term" value="F:transaminase activity"/>
    <property type="evidence" value="ECO:0007669"/>
    <property type="project" value="UniProtKB-KW"/>
</dbReference>
<keyword evidence="2 8" id="KW-0032">Aminotransferase</keyword>
<dbReference type="GO" id="GO:0006526">
    <property type="term" value="P:L-arginine biosynthetic process"/>
    <property type="evidence" value="ECO:0007669"/>
    <property type="project" value="UniProtKB-ARBA"/>
</dbReference>
<comment type="pathway">
    <text evidence="6">Amino-acid biosynthesis.</text>
</comment>
<protein>
    <submittedName>
        <fullName evidence="8">Aspartate aminotransferase family protein</fullName>
    </submittedName>
</protein>
<name>A0A369L8U1_9ACTN</name>
<dbReference type="GO" id="GO:0030170">
    <property type="term" value="F:pyridoxal phosphate binding"/>
    <property type="evidence" value="ECO:0007669"/>
    <property type="project" value="InterPro"/>
</dbReference>
<dbReference type="STRING" id="1034345.GCA_000236865_01869"/>
<organism evidence="8 9">
    <name type="scientific">Senegalimassilia anaerobia</name>
    <dbReference type="NCBI Taxonomy" id="1473216"/>
    <lineage>
        <taxon>Bacteria</taxon>
        <taxon>Bacillati</taxon>
        <taxon>Actinomycetota</taxon>
        <taxon>Coriobacteriia</taxon>
        <taxon>Coriobacteriales</taxon>
        <taxon>Coriobacteriaceae</taxon>
        <taxon>Senegalimassilia</taxon>
    </lineage>
</organism>
<comment type="similarity">
    <text evidence="7">Belongs to the class-III pyridoxal-phosphate-dependent aminotransferase family.</text>
</comment>
<dbReference type="InterPro" id="IPR049704">
    <property type="entry name" value="Aminotrans_3_PPA_site"/>
</dbReference>
<evidence type="ECO:0000256" key="3">
    <source>
        <dbReference type="ARBA" id="ARBA00022605"/>
    </source>
</evidence>
<evidence type="ECO:0000256" key="2">
    <source>
        <dbReference type="ARBA" id="ARBA00022576"/>
    </source>
</evidence>
<dbReference type="Gene3D" id="3.90.1150.10">
    <property type="entry name" value="Aspartate Aminotransferase, domain 1"/>
    <property type="match status" value="1"/>
</dbReference>
<reference evidence="8 9" key="1">
    <citation type="journal article" date="2018" name="Elife">
        <title>Discovery and characterization of a prevalent human gut bacterial enzyme sufficient for the inactivation of a family of plant toxins.</title>
        <authorList>
            <person name="Koppel N."/>
            <person name="Bisanz J.E."/>
            <person name="Pandelia M.E."/>
            <person name="Turnbaugh P.J."/>
            <person name="Balskus E.P."/>
        </authorList>
    </citation>
    <scope>NUCLEOTIDE SEQUENCE [LARGE SCALE GENOMIC DNA]</scope>
    <source>
        <strain evidence="9">anaerobia AP69FAA</strain>
    </source>
</reference>
<dbReference type="FunFam" id="3.40.640.10:FF:000004">
    <property type="entry name" value="Acetylornithine aminotransferase"/>
    <property type="match status" value="1"/>
</dbReference>
<keyword evidence="4 8" id="KW-0808">Transferase</keyword>
<dbReference type="RefSeq" id="WP_114621102.1">
    <property type="nucleotide sequence ID" value="NZ_PPTP01000008.1"/>
</dbReference>
<evidence type="ECO:0000313" key="9">
    <source>
        <dbReference type="Proteomes" id="UP000253792"/>
    </source>
</evidence>
<dbReference type="EMBL" id="PPTP01000008">
    <property type="protein sequence ID" value="RDB54575.1"/>
    <property type="molecule type" value="Genomic_DNA"/>
</dbReference>
<keyword evidence="5 7" id="KW-0663">Pyridoxal phosphate</keyword>
<evidence type="ECO:0000256" key="7">
    <source>
        <dbReference type="RuleBase" id="RU003560"/>
    </source>
</evidence>
<dbReference type="GO" id="GO:0042802">
    <property type="term" value="F:identical protein binding"/>
    <property type="evidence" value="ECO:0007669"/>
    <property type="project" value="TreeGrafter"/>
</dbReference>
<accession>A0A369L8U1</accession>
<comment type="cofactor">
    <cofactor evidence="1">
        <name>pyridoxal 5'-phosphate</name>
        <dbReference type="ChEBI" id="CHEBI:597326"/>
    </cofactor>
</comment>